<dbReference type="AlphaFoldDB" id="A0A401Q9A1"/>
<evidence type="ECO:0000313" key="1">
    <source>
        <dbReference type="EMBL" id="GCB81955.1"/>
    </source>
</evidence>
<comment type="caution">
    <text evidence="1">The sequence shown here is derived from an EMBL/GenBank/DDBJ whole genome shotgun (WGS) entry which is preliminary data.</text>
</comment>
<dbReference type="EMBL" id="BFAA01023131">
    <property type="protein sequence ID" value="GCB81955.1"/>
    <property type="molecule type" value="Genomic_DNA"/>
</dbReference>
<protein>
    <submittedName>
        <fullName evidence="1">Uncharacterized protein</fullName>
    </submittedName>
</protein>
<evidence type="ECO:0000313" key="2">
    <source>
        <dbReference type="Proteomes" id="UP000288216"/>
    </source>
</evidence>
<accession>A0A401Q9A1</accession>
<proteinExistence type="predicted"/>
<feature type="non-terminal residue" evidence="1">
    <location>
        <position position="1"/>
    </location>
</feature>
<dbReference type="Proteomes" id="UP000288216">
    <property type="component" value="Unassembled WGS sequence"/>
</dbReference>
<organism evidence="1 2">
    <name type="scientific">Scyliorhinus torazame</name>
    <name type="common">Cloudy catshark</name>
    <name type="synonym">Catulus torazame</name>
    <dbReference type="NCBI Taxonomy" id="75743"/>
    <lineage>
        <taxon>Eukaryota</taxon>
        <taxon>Metazoa</taxon>
        <taxon>Chordata</taxon>
        <taxon>Craniata</taxon>
        <taxon>Vertebrata</taxon>
        <taxon>Chondrichthyes</taxon>
        <taxon>Elasmobranchii</taxon>
        <taxon>Galeomorphii</taxon>
        <taxon>Galeoidea</taxon>
        <taxon>Carcharhiniformes</taxon>
        <taxon>Scyliorhinidae</taxon>
        <taxon>Scyliorhinus</taxon>
    </lineage>
</organism>
<gene>
    <name evidence="1" type="ORF">scyTo_0022595</name>
</gene>
<name>A0A401Q9A1_SCYTO</name>
<reference evidence="1 2" key="1">
    <citation type="journal article" date="2018" name="Nat. Ecol. Evol.">
        <title>Shark genomes provide insights into elasmobranch evolution and the origin of vertebrates.</title>
        <authorList>
            <person name="Hara Y"/>
            <person name="Yamaguchi K"/>
            <person name="Onimaru K"/>
            <person name="Kadota M"/>
            <person name="Koyanagi M"/>
            <person name="Keeley SD"/>
            <person name="Tatsumi K"/>
            <person name="Tanaka K"/>
            <person name="Motone F"/>
            <person name="Kageyama Y"/>
            <person name="Nozu R"/>
            <person name="Adachi N"/>
            <person name="Nishimura O"/>
            <person name="Nakagawa R"/>
            <person name="Tanegashima C"/>
            <person name="Kiyatake I"/>
            <person name="Matsumoto R"/>
            <person name="Murakumo K"/>
            <person name="Nishida K"/>
            <person name="Terakita A"/>
            <person name="Kuratani S"/>
            <person name="Sato K"/>
            <person name="Hyodo S Kuraku.S."/>
        </authorList>
    </citation>
    <scope>NUCLEOTIDE SEQUENCE [LARGE SCALE GENOMIC DNA]</scope>
</reference>
<keyword evidence="2" id="KW-1185">Reference proteome</keyword>
<sequence>KEHDVEMPALDWGEHSKKSYITRLKSNRFVSNH</sequence>